<keyword evidence="1" id="KW-0732">Signal</keyword>
<protein>
    <submittedName>
        <fullName evidence="2">DUF4197 domain-containing protein</fullName>
    </submittedName>
</protein>
<gene>
    <name evidence="2" type="ORF">VVD49_04760</name>
</gene>
<reference evidence="2 3" key="1">
    <citation type="submission" date="2024-01" db="EMBL/GenBank/DDBJ databases">
        <title>Uliginosibacterium soil sp. nov.</title>
        <authorList>
            <person name="Lv Y."/>
        </authorList>
    </citation>
    <scope>NUCLEOTIDE SEQUENCE [LARGE SCALE GENOMIC DNA]</scope>
    <source>
        <strain evidence="2 3">H3</strain>
    </source>
</reference>
<evidence type="ECO:0000313" key="3">
    <source>
        <dbReference type="Proteomes" id="UP001331561"/>
    </source>
</evidence>
<accession>A0ABU6K033</accession>
<comment type="caution">
    <text evidence="2">The sequence shown here is derived from an EMBL/GenBank/DDBJ whole genome shotgun (WGS) entry which is preliminary data.</text>
</comment>
<dbReference type="Proteomes" id="UP001331561">
    <property type="component" value="Unassembled WGS sequence"/>
</dbReference>
<sequence length="231" mass="24431">MHLKRRVCILALLTAPLLAGAAGLLDSLSNADASSGLKQALEQGATQAVATLGTKDGFLASDLYRIKLPKNFKTAESMLRMMGQGQMLDDLDVAMNRAAESAVAEATPLLVGAVKQMSVQDAKGILTGGDDSVTQYFRSKTSAALTQKFLPVVRQQTSRLQIAEQYNTLAKQGAAMGLVKPEEASVESYVTNKALDALYLRIGEEEKAIRQNPAAAVGSIAKKVFGAMGGK</sequence>
<evidence type="ECO:0000256" key="1">
    <source>
        <dbReference type="SAM" id="SignalP"/>
    </source>
</evidence>
<evidence type="ECO:0000313" key="2">
    <source>
        <dbReference type="EMBL" id="MEC5385021.1"/>
    </source>
</evidence>
<dbReference type="RefSeq" id="WP_327597985.1">
    <property type="nucleotide sequence ID" value="NZ_JAYXHS010000001.1"/>
</dbReference>
<dbReference type="Pfam" id="PF13852">
    <property type="entry name" value="DUF4197"/>
    <property type="match status" value="1"/>
</dbReference>
<feature type="chain" id="PRO_5047495594" evidence="1">
    <location>
        <begin position="22"/>
        <end position="231"/>
    </location>
</feature>
<name>A0ABU6K033_9RHOO</name>
<proteinExistence type="predicted"/>
<keyword evidence="3" id="KW-1185">Reference proteome</keyword>
<organism evidence="2 3">
    <name type="scientific">Uliginosibacterium silvisoli</name>
    <dbReference type="NCBI Taxonomy" id="3114758"/>
    <lineage>
        <taxon>Bacteria</taxon>
        <taxon>Pseudomonadati</taxon>
        <taxon>Pseudomonadota</taxon>
        <taxon>Betaproteobacteria</taxon>
        <taxon>Rhodocyclales</taxon>
        <taxon>Zoogloeaceae</taxon>
        <taxon>Uliginosibacterium</taxon>
    </lineage>
</organism>
<dbReference type="EMBL" id="JAYXHS010000001">
    <property type="protein sequence ID" value="MEC5385021.1"/>
    <property type="molecule type" value="Genomic_DNA"/>
</dbReference>
<dbReference type="InterPro" id="IPR025245">
    <property type="entry name" value="DUF4197"/>
</dbReference>
<feature type="signal peptide" evidence="1">
    <location>
        <begin position="1"/>
        <end position="21"/>
    </location>
</feature>